<accession>A0ABS9X664</accession>
<evidence type="ECO:0000313" key="3">
    <source>
        <dbReference type="EMBL" id="MCI2285570.1"/>
    </source>
</evidence>
<comment type="caution">
    <text evidence="3">The sequence shown here is derived from an EMBL/GenBank/DDBJ whole genome shotgun (WGS) entry which is preliminary data.</text>
</comment>
<dbReference type="InterPro" id="IPR032466">
    <property type="entry name" value="Metal_Hydrolase"/>
</dbReference>
<gene>
    <name evidence="3" type="ORF">L3081_21970</name>
</gene>
<dbReference type="PANTHER" id="PTHR22642:SF2">
    <property type="entry name" value="PROTEIN LONG AFTER FAR-RED 3"/>
    <property type="match status" value="1"/>
</dbReference>
<dbReference type="SUPFAM" id="SSF51556">
    <property type="entry name" value="Metallo-dependent hydrolases"/>
    <property type="match status" value="1"/>
</dbReference>
<evidence type="ECO:0000259" key="2">
    <source>
        <dbReference type="Pfam" id="PF07969"/>
    </source>
</evidence>
<sequence length="547" mass="60991">MKKILSFLFITLVHFSTYAQSSLIKNINGYTLNDSAQLIHFVAIQFTEDKVDKLFTAKDTLPKQDIRIIDGQGKTLLPGLIDAHGHVLSYGLSLMRVNLNGAQSEQEAVQRAINFKKDNNDSKWLLGQGWNQVLWKNKQYPQAVSLDEYFKNTPVWFKRIDGHLGANAKAMQLAGIDHTSVSPDGGEIIKDANGNPTGVFIDNAMELITNNIPENSAKEMQLALVKSMKALAKFGLTSVHDAGIDTANIEAYKALVAENNMPIRINAMIDINDENLNSLLKQGHFRTPDDKFIINSVKISADGALGSRGAALIKDYSDLPHHKGLMLYNQETLTLLIKTAMDAGFQVNTHAIGDNANKIVLDQYEKYITTEKIKQMRHRIEHAQILRLQDISRFSELGVIASMQATHATSDKNMAQDRLGEERILGAYAWKKLIKAKAIIAGGSDFPVESANPFYGLHASVTRQDHQNQPESGWFPQEAMTIKQAFQTFTLNAAFAAHQENIIGTLGKNKKADFILIDQDIFNIKASELWKTQVLQTWVNGEQVNYL</sequence>
<dbReference type="Pfam" id="PF07969">
    <property type="entry name" value="Amidohydro_3"/>
    <property type="match status" value="1"/>
</dbReference>
<dbReference type="Proteomes" id="UP001139646">
    <property type="component" value="Unassembled WGS sequence"/>
</dbReference>
<dbReference type="InterPro" id="IPR013108">
    <property type="entry name" value="Amidohydro_3"/>
</dbReference>
<dbReference type="Gene3D" id="3.10.310.70">
    <property type="match status" value="1"/>
</dbReference>
<evidence type="ECO:0000313" key="4">
    <source>
        <dbReference type="Proteomes" id="UP001139646"/>
    </source>
</evidence>
<feature type="signal peptide" evidence="1">
    <location>
        <begin position="1"/>
        <end position="19"/>
    </location>
</feature>
<proteinExistence type="predicted"/>
<dbReference type="Gene3D" id="2.30.40.10">
    <property type="entry name" value="Urease, subunit C, domain 1"/>
    <property type="match status" value="1"/>
</dbReference>
<dbReference type="Gene3D" id="3.20.20.140">
    <property type="entry name" value="Metal-dependent hydrolases"/>
    <property type="match status" value="1"/>
</dbReference>
<reference evidence="3" key="1">
    <citation type="submission" date="2022-01" db="EMBL/GenBank/DDBJ databases">
        <title>Colwellia maritima, isolated from seawater.</title>
        <authorList>
            <person name="Kristyanto S."/>
            <person name="Jung J."/>
            <person name="Jeon C.O."/>
        </authorList>
    </citation>
    <scope>NUCLEOTIDE SEQUENCE</scope>
    <source>
        <strain evidence="3">MSW7</strain>
    </source>
</reference>
<dbReference type="CDD" id="cd01300">
    <property type="entry name" value="YtcJ_like"/>
    <property type="match status" value="1"/>
</dbReference>
<protein>
    <submittedName>
        <fullName evidence="3">Amidohydrolase family protein</fullName>
    </submittedName>
</protein>
<dbReference type="EMBL" id="JAKKSL010000005">
    <property type="protein sequence ID" value="MCI2285570.1"/>
    <property type="molecule type" value="Genomic_DNA"/>
</dbReference>
<keyword evidence="4" id="KW-1185">Reference proteome</keyword>
<name>A0ABS9X664_9GAMM</name>
<organism evidence="3 4">
    <name type="scientific">Colwellia maritima</name>
    <dbReference type="NCBI Taxonomy" id="2912588"/>
    <lineage>
        <taxon>Bacteria</taxon>
        <taxon>Pseudomonadati</taxon>
        <taxon>Pseudomonadota</taxon>
        <taxon>Gammaproteobacteria</taxon>
        <taxon>Alteromonadales</taxon>
        <taxon>Colwelliaceae</taxon>
        <taxon>Colwellia</taxon>
    </lineage>
</organism>
<feature type="chain" id="PRO_5046702104" evidence="1">
    <location>
        <begin position="20"/>
        <end position="547"/>
    </location>
</feature>
<feature type="domain" description="Amidohydrolase 3" evidence="2">
    <location>
        <begin position="67"/>
        <end position="544"/>
    </location>
</feature>
<dbReference type="SUPFAM" id="SSF51338">
    <property type="entry name" value="Composite domain of metallo-dependent hydrolases"/>
    <property type="match status" value="1"/>
</dbReference>
<dbReference type="RefSeq" id="WP_242288445.1">
    <property type="nucleotide sequence ID" value="NZ_JAKKSL010000005.1"/>
</dbReference>
<keyword evidence="1" id="KW-0732">Signal</keyword>
<dbReference type="InterPro" id="IPR033932">
    <property type="entry name" value="YtcJ-like"/>
</dbReference>
<dbReference type="PANTHER" id="PTHR22642">
    <property type="entry name" value="IMIDAZOLONEPROPIONASE"/>
    <property type="match status" value="1"/>
</dbReference>
<dbReference type="InterPro" id="IPR011059">
    <property type="entry name" value="Metal-dep_hydrolase_composite"/>
</dbReference>
<evidence type="ECO:0000256" key="1">
    <source>
        <dbReference type="SAM" id="SignalP"/>
    </source>
</evidence>